<protein>
    <submittedName>
        <fullName evidence="8">MFS general substrate transporter</fullName>
    </submittedName>
</protein>
<dbReference type="PANTHER" id="PTHR42718">
    <property type="entry name" value="MAJOR FACILITATOR SUPERFAMILY MULTIDRUG TRANSPORTER MFSC"/>
    <property type="match status" value="1"/>
</dbReference>
<evidence type="ECO:0000256" key="3">
    <source>
        <dbReference type="ARBA" id="ARBA00022692"/>
    </source>
</evidence>
<dbReference type="Pfam" id="PF07690">
    <property type="entry name" value="MFS_1"/>
    <property type="match status" value="1"/>
</dbReference>
<dbReference type="InterPro" id="IPR011701">
    <property type="entry name" value="MFS"/>
</dbReference>
<dbReference type="OrthoDB" id="440755at2759"/>
<organism evidence="8 9">
    <name type="scientific">Wolfiporia cocos (strain MD-104)</name>
    <name type="common">Brown rot fungus</name>
    <dbReference type="NCBI Taxonomy" id="742152"/>
    <lineage>
        <taxon>Eukaryota</taxon>
        <taxon>Fungi</taxon>
        <taxon>Dikarya</taxon>
        <taxon>Basidiomycota</taxon>
        <taxon>Agaricomycotina</taxon>
        <taxon>Agaricomycetes</taxon>
        <taxon>Polyporales</taxon>
        <taxon>Phaeolaceae</taxon>
        <taxon>Wolfiporia</taxon>
    </lineage>
</organism>
<dbReference type="EMBL" id="KB467832">
    <property type="protein sequence ID" value="PCH34680.1"/>
    <property type="molecule type" value="Genomic_DNA"/>
</dbReference>
<dbReference type="Gene3D" id="1.20.1250.20">
    <property type="entry name" value="MFS general substrate transporter like domains"/>
    <property type="match status" value="1"/>
</dbReference>
<feature type="transmembrane region" description="Helical" evidence="6">
    <location>
        <begin position="70"/>
        <end position="89"/>
    </location>
</feature>
<evidence type="ECO:0000256" key="4">
    <source>
        <dbReference type="ARBA" id="ARBA00022989"/>
    </source>
</evidence>
<keyword evidence="5 6" id="KW-0472">Membrane</keyword>
<evidence type="ECO:0000313" key="8">
    <source>
        <dbReference type="EMBL" id="PCH34680.1"/>
    </source>
</evidence>
<evidence type="ECO:0000256" key="5">
    <source>
        <dbReference type="ARBA" id="ARBA00023136"/>
    </source>
</evidence>
<dbReference type="STRING" id="742152.A0A2H3IXF9"/>
<dbReference type="AlphaFoldDB" id="A0A2H3IXF9"/>
<accession>A0A2H3IXF9</accession>
<feature type="domain" description="Major facilitator superfamily (MFS) profile" evidence="7">
    <location>
        <begin position="5"/>
        <end position="114"/>
    </location>
</feature>
<evidence type="ECO:0000256" key="1">
    <source>
        <dbReference type="ARBA" id="ARBA00004141"/>
    </source>
</evidence>
<evidence type="ECO:0000256" key="2">
    <source>
        <dbReference type="ARBA" id="ARBA00022448"/>
    </source>
</evidence>
<feature type="transmembrane region" description="Helical" evidence="6">
    <location>
        <begin position="43"/>
        <end position="63"/>
    </location>
</feature>
<feature type="non-terminal residue" evidence="8">
    <location>
        <position position="1"/>
    </location>
</feature>
<dbReference type="GO" id="GO:0016020">
    <property type="term" value="C:membrane"/>
    <property type="evidence" value="ECO:0007669"/>
    <property type="project" value="UniProtKB-SubCell"/>
</dbReference>
<evidence type="ECO:0000313" key="9">
    <source>
        <dbReference type="Proteomes" id="UP000218811"/>
    </source>
</evidence>
<feature type="non-terminal residue" evidence="8">
    <location>
        <position position="114"/>
    </location>
</feature>
<dbReference type="InterPro" id="IPR036259">
    <property type="entry name" value="MFS_trans_sf"/>
</dbReference>
<dbReference type="PANTHER" id="PTHR42718:SF9">
    <property type="entry name" value="MAJOR FACILITATOR SUPERFAMILY MULTIDRUG TRANSPORTER MFSC"/>
    <property type="match status" value="1"/>
</dbReference>
<evidence type="ECO:0000256" key="6">
    <source>
        <dbReference type="SAM" id="Phobius"/>
    </source>
</evidence>
<dbReference type="GO" id="GO:0022857">
    <property type="term" value="F:transmembrane transporter activity"/>
    <property type="evidence" value="ECO:0007669"/>
    <property type="project" value="InterPro"/>
</dbReference>
<name>A0A2H3IXF9_WOLCO</name>
<dbReference type="OMA" id="MDATVLY"/>
<dbReference type="SUPFAM" id="SSF103473">
    <property type="entry name" value="MFS general substrate transporter"/>
    <property type="match status" value="1"/>
</dbReference>
<dbReference type="Proteomes" id="UP000218811">
    <property type="component" value="Unassembled WGS sequence"/>
</dbReference>
<sequence>RRYILLAVFCCAQFLDSFNNSALFSAIPSLVNSLGISESESTWIISAFQLTFASFLLISGRISDVYNPKVAFIGGVAALGFISIGAGFVNDQISLIVLRALSGIAASMTIPSAL</sequence>
<proteinExistence type="predicted"/>
<comment type="subcellular location">
    <subcellularLocation>
        <location evidence="1">Membrane</location>
        <topology evidence="1">Multi-pass membrane protein</topology>
    </subcellularLocation>
</comment>
<gene>
    <name evidence="8" type="ORF">WOLCODRAFT_37793</name>
</gene>
<dbReference type="InterPro" id="IPR020846">
    <property type="entry name" value="MFS_dom"/>
</dbReference>
<keyword evidence="2" id="KW-0813">Transport</keyword>
<keyword evidence="4 6" id="KW-1133">Transmembrane helix</keyword>
<evidence type="ECO:0000259" key="7">
    <source>
        <dbReference type="PROSITE" id="PS50850"/>
    </source>
</evidence>
<reference evidence="8 9" key="1">
    <citation type="journal article" date="2012" name="Science">
        <title>The Paleozoic origin of enzymatic lignin decomposition reconstructed from 31 fungal genomes.</title>
        <authorList>
            <person name="Floudas D."/>
            <person name="Binder M."/>
            <person name="Riley R."/>
            <person name="Barry K."/>
            <person name="Blanchette R.A."/>
            <person name="Henrissat B."/>
            <person name="Martinez A.T."/>
            <person name="Otillar R."/>
            <person name="Spatafora J.W."/>
            <person name="Yadav J.S."/>
            <person name="Aerts A."/>
            <person name="Benoit I."/>
            <person name="Boyd A."/>
            <person name="Carlson A."/>
            <person name="Copeland A."/>
            <person name="Coutinho P.M."/>
            <person name="de Vries R.P."/>
            <person name="Ferreira P."/>
            <person name="Findley K."/>
            <person name="Foster B."/>
            <person name="Gaskell J."/>
            <person name="Glotzer D."/>
            <person name="Gorecki P."/>
            <person name="Heitman J."/>
            <person name="Hesse C."/>
            <person name="Hori C."/>
            <person name="Igarashi K."/>
            <person name="Jurgens J.A."/>
            <person name="Kallen N."/>
            <person name="Kersten P."/>
            <person name="Kohler A."/>
            <person name="Kuees U."/>
            <person name="Kumar T.K.A."/>
            <person name="Kuo A."/>
            <person name="LaButti K."/>
            <person name="Larrondo L.F."/>
            <person name="Lindquist E."/>
            <person name="Ling A."/>
            <person name="Lombard V."/>
            <person name="Lucas S."/>
            <person name="Lundell T."/>
            <person name="Martin R."/>
            <person name="McLaughlin D.J."/>
            <person name="Morgenstern I."/>
            <person name="Morin E."/>
            <person name="Murat C."/>
            <person name="Nagy L.G."/>
            <person name="Nolan M."/>
            <person name="Ohm R.A."/>
            <person name="Patyshakuliyeva A."/>
            <person name="Rokas A."/>
            <person name="Ruiz-Duenas F.J."/>
            <person name="Sabat G."/>
            <person name="Salamov A."/>
            <person name="Samejima M."/>
            <person name="Schmutz J."/>
            <person name="Slot J.C."/>
            <person name="St John F."/>
            <person name="Stenlid J."/>
            <person name="Sun H."/>
            <person name="Sun S."/>
            <person name="Syed K."/>
            <person name="Tsang A."/>
            <person name="Wiebenga A."/>
            <person name="Young D."/>
            <person name="Pisabarro A."/>
            <person name="Eastwood D.C."/>
            <person name="Martin F."/>
            <person name="Cullen D."/>
            <person name="Grigoriev I.V."/>
            <person name="Hibbett D.S."/>
        </authorList>
    </citation>
    <scope>NUCLEOTIDE SEQUENCE [LARGE SCALE GENOMIC DNA]</scope>
    <source>
        <strain evidence="8 9">MD-104</strain>
    </source>
</reference>
<dbReference type="PROSITE" id="PS50850">
    <property type="entry name" value="MFS"/>
    <property type="match status" value="1"/>
</dbReference>
<keyword evidence="9" id="KW-1185">Reference proteome</keyword>
<keyword evidence="3 6" id="KW-0812">Transmembrane</keyword>